<evidence type="ECO:0000313" key="1">
    <source>
        <dbReference type="EMBL" id="CAA3015595.1"/>
    </source>
</evidence>
<sequence length="143" mass="16039">MQLAVTVIAERQYFWDTSCLNFQDFTFNVDDDFPNVLKEAHGGLPCKWPSISRARPCIYFMWCAQFWLKRKLQPVLNPMAAKAAGKGSVNDQVDPQNLARIGTVGQTQAEKLGQKDAQNVLQINANTPTHVSTPEQNVEQNTS</sequence>
<dbReference type="Proteomes" id="UP000594638">
    <property type="component" value="Unassembled WGS sequence"/>
</dbReference>
<dbReference type="EMBL" id="CACTIH010007560">
    <property type="protein sequence ID" value="CAA3015595.1"/>
    <property type="molecule type" value="Genomic_DNA"/>
</dbReference>
<keyword evidence="2" id="KW-1185">Reference proteome</keyword>
<comment type="caution">
    <text evidence="1">The sequence shown here is derived from an EMBL/GenBank/DDBJ whole genome shotgun (WGS) entry which is preliminary data.</text>
</comment>
<organism evidence="1 2">
    <name type="scientific">Olea europaea subsp. europaea</name>
    <dbReference type="NCBI Taxonomy" id="158383"/>
    <lineage>
        <taxon>Eukaryota</taxon>
        <taxon>Viridiplantae</taxon>
        <taxon>Streptophyta</taxon>
        <taxon>Embryophyta</taxon>
        <taxon>Tracheophyta</taxon>
        <taxon>Spermatophyta</taxon>
        <taxon>Magnoliopsida</taxon>
        <taxon>eudicotyledons</taxon>
        <taxon>Gunneridae</taxon>
        <taxon>Pentapetalae</taxon>
        <taxon>asterids</taxon>
        <taxon>lamiids</taxon>
        <taxon>Lamiales</taxon>
        <taxon>Oleaceae</taxon>
        <taxon>Oleeae</taxon>
        <taxon>Olea</taxon>
    </lineage>
</organism>
<protein>
    <submittedName>
        <fullName evidence="1">Uncharacterized protein</fullName>
    </submittedName>
</protein>
<gene>
    <name evidence="1" type="ORF">OLEA9_A041995</name>
</gene>
<accession>A0A8S0U9D2</accession>
<reference evidence="1 2" key="1">
    <citation type="submission" date="2019-12" db="EMBL/GenBank/DDBJ databases">
        <authorList>
            <person name="Alioto T."/>
            <person name="Alioto T."/>
            <person name="Gomez Garrido J."/>
        </authorList>
    </citation>
    <scope>NUCLEOTIDE SEQUENCE [LARGE SCALE GENOMIC DNA]</scope>
</reference>
<name>A0A8S0U9D2_OLEEU</name>
<dbReference type="Gramene" id="OE9A041995T1">
    <property type="protein sequence ID" value="OE9A041995C1"/>
    <property type="gene ID" value="OE9A041995"/>
</dbReference>
<dbReference type="AlphaFoldDB" id="A0A8S0U9D2"/>
<proteinExistence type="predicted"/>
<evidence type="ECO:0000313" key="2">
    <source>
        <dbReference type="Proteomes" id="UP000594638"/>
    </source>
</evidence>